<proteinExistence type="predicted"/>
<comment type="caution">
    <text evidence="1">The sequence shown here is derived from an EMBL/GenBank/DDBJ whole genome shotgun (WGS) entry which is preliminary data.</text>
</comment>
<dbReference type="OrthoDB" id="547098at2759"/>
<keyword evidence="2" id="KW-1185">Reference proteome</keyword>
<sequence>MAAEGTLRHYYAAVGNKEAKLATLLELLHMLHHASRHRRPIAICCSARDTLDSVAYCLLQSQAFAVTAIVSAGAPCACEVVVQVREWVGVSGRGQSDQS</sequence>
<evidence type="ECO:0000313" key="1">
    <source>
        <dbReference type="EMBL" id="PNH07844.1"/>
    </source>
</evidence>
<dbReference type="AlphaFoldDB" id="A0A2J8A5P3"/>
<name>A0A2J8A5P3_9CHLO</name>
<dbReference type="Proteomes" id="UP000236333">
    <property type="component" value="Unassembled WGS sequence"/>
</dbReference>
<gene>
    <name evidence="1" type="ORF">TSOC_005666</name>
</gene>
<protein>
    <submittedName>
        <fullName evidence="1">Uncharacterized protein</fullName>
    </submittedName>
</protein>
<accession>A0A2J8A5P3</accession>
<reference evidence="1 2" key="1">
    <citation type="journal article" date="2017" name="Mol. Biol. Evol.">
        <title>The 4-celled Tetrabaena socialis nuclear genome reveals the essential components for genetic control of cell number at the origin of multicellularity in the volvocine lineage.</title>
        <authorList>
            <person name="Featherston J."/>
            <person name="Arakaki Y."/>
            <person name="Hanschen E.R."/>
            <person name="Ferris P.J."/>
            <person name="Michod R.E."/>
            <person name="Olson B.J.S.C."/>
            <person name="Nozaki H."/>
            <person name="Durand P.M."/>
        </authorList>
    </citation>
    <scope>NUCLEOTIDE SEQUENCE [LARGE SCALE GENOMIC DNA]</scope>
    <source>
        <strain evidence="1 2">NIES-571</strain>
    </source>
</reference>
<organism evidence="1 2">
    <name type="scientific">Tetrabaena socialis</name>
    <dbReference type="NCBI Taxonomy" id="47790"/>
    <lineage>
        <taxon>Eukaryota</taxon>
        <taxon>Viridiplantae</taxon>
        <taxon>Chlorophyta</taxon>
        <taxon>core chlorophytes</taxon>
        <taxon>Chlorophyceae</taxon>
        <taxon>CS clade</taxon>
        <taxon>Chlamydomonadales</taxon>
        <taxon>Tetrabaenaceae</taxon>
        <taxon>Tetrabaena</taxon>
    </lineage>
</organism>
<evidence type="ECO:0000313" key="2">
    <source>
        <dbReference type="Proteomes" id="UP000236333"/>
    </source>
</evidence>
<dbReference type="EMBL" id="PGGS01000159">
    <property type="protein sequence ID" value="PNH07844.1"/>
    <property type="molecule type" value="Genomic_DNA"/>
</dbReference>